<keyword evidence="5" id="KW-0521">NADP</keyword>
<dbReference type="SUPFAM" id="SSF55021">
    <property type="entry name" value="ACT-like"/>
    <property type="match status" value="1"/>
</dbReference>
<dbReference type="InterPro" id="IPR054352">
    <property type="entry name" value="ACT_Aspartokinase"/>
</dbReference>
<keyword evidence="9" id="KW-1185">Reference proteome</keyword>
<dbReference type="GO" id="GO:0004523">
    <property type="term" value="F:RNA-DNA hybrid ribonuclease activity"/>
    <property type="evidence" value="ECO:0007669"/>
    <property type="project" value="InterPro"/>
</dbReference>
<reference evidence="8" key="1">
    <citation type="submission" date="2019-11" db="EMBL/GenBank/DDBJ databases">
        <authorList>
            <person name="Liu Y."/>
            <person name="Hou J."/>
            <person name="Li T.-Q."/>
            <person name="Guan C.-H."/>
            <person name="Wu X."/>
            <person name="Wu H.-Z."/>
            <person name="Ling F."/>
            <person name="Zhang R."/>
            <person name="Shi X.-G."/>
            <person name="Ren J.-P."/>
            <person name="Chen E.-F."/>
            <person name="Sun J.-M."/>
        </authorList>
    </citation>
    <scope>NUCLEOTIDE SEQUENCE</scope>
    <source>
        <strain evidence="8">Adult_tree_wgs_1</strain>
        <tissue evidence="8">Leaves</tissue>
    </source>
</reference>
<dbReference type="Pfam" id="PF13456">
    <property type="entry name" value="RVT_3"/>
    <property type="match status" value="1"/>
</dbReference>
<dbReference type="GO" id="GO:0009090">
    <property type="term" value="P:homoserine biosynthetic process"/>
    <property type="evidence" value="ECO:0007669"/>
    <property type="project" value="TreeGrafter"/>
</dbReference>
<keyword evidence="2" id="KW-0547">Nucleotide-binding</keyword>
<evidence type="ECO:0000313" key="9">
    <source>
        <dbReference type="Proteomes" id="UP000626092"/>
    </source>
</evidence>
<evidence type="ECO:0000256" key="4">
    <source>
        <dbReference type="ARBA" id="ARBA00022840"/>
    </source>
</evidence>
<keyword evidence="3" id="KW-0808">Transferase</keyword>
<accession>A0A834HVT9</accession>
<proteinExistence type="predicted"/>
<evidence type="ECO:0000256" key="1">
    <source>
        <dbReference type="ARBA" id="ARBA00013059"/>
    </source>
</evidence>
<name>A0A834HVT9_RHOSS</name>
<dbReference type="Proteomes" id="UP000626092">
    <property type="component" value="Unassembled WGS sequence"/>
</dbReference>
<evidence type="ECO:0000256" key="3">
    <source>
        <dbReference type="ARBA" id="ARBA00022777"/>
    </source>
</evidence>
<feature type="domain" description="ACT" evidence="7">
    <location>
        <begin position="315"/>
        <end position="392"/>
    </location>
</feature>
<evidence type="ECO:0000256" key="5">
    <source>
        <dbReference type="ARBA" id="ARBA00022857"/>
    </source>
</evidence>
<dbReference type="InterPro" id="IPR002156">
    <property type="entry name" value="RNaseH_domain"/>
</dbReference>
<sequence>MDVDPWLPRSNGFRPVGVSSERVGLKVCDVIDAAQHVWKMVIDAIMQEEDAKAVRLIPLPCSDMEDQWVWHFSNRGIYSVSSGYESALRLTRQGLAQGITGGESSMRDDDKKVWNKSSPLGYVPSMNGQASILAWFDCLIDRWKGTYDGGYMLTLAAMIMWRIWKCRNEVLFNGANSNLSQMVVVAIKEAEEFILAMREQNPEPRQPRMGSGELAPCWQKPTCGKLKFNVDGAWVSRSDELAKAGAGMVVRDSNGSFVAARSLNLGVVGSPLCAEAMAWRVAFDFVVLLGLDSLIMEGDSQQLVAVIPNCSILPTAGQKMASTPGVSATLFNALVEANINVCAIAQGCSEYNITLVVKREDCVRALRAVCSRFYLSRTTIAMGIIGPGLIGSTLLDQLRDQIEYA</sequence>
<comment type="caution">
    <text evidence="8">The sequence shown here is derived from an EMBL/GenBank/DDBJ whole genome shotgun (WGS) entry which is preliminary data.</text>
</comment>
<gene>
    <name evidence="8" type="ORF">RHSIM_Rhsim01G0175900</name>
</gene>
<dbReference type="GO" id="GO:0005524">
    <property type="term" value="F:ATP binding"/>
    <property type="evidence" value="ECO:0007669"/>
    <property type="project" value="UniProtKB-KW"/>
</dbReference>
<dbReference type="PANTHER" id="PTHR43070:SF5">
    <property type="entry name" value="HOMOSERINE DEHYDROGENASE"/>
    <property type="match status" value="1"/>
</dbReference>
<dbReference type="GO" id="GO:0003676">
    <property type="term" value="F:nucleic acid binding"/>
    <property type="evidence" value="ECO:0007669"/>
    <property type="project" value="InterPro"/>
</dbReference>
<evidence type="ECO:0000256" key="6">
    <source>
        <dbReference type="ARBA" id="ARBA00034478"/>
    </source>
</evidence>
<comment type="pathway">
    <text evidence="6">Amino-acid biosynthesis; L-methionine biosynthesis via de novo pathway.</text>
</comment>
<dbReference type="GO" id="GO:0009067">
    <property type="term" value="P:aspartate family amino acid biosynthetic process"/>
    <property type="evidence" value="ECO:0007669"/>
    <property type="project" value="InterPro"/>
</dbReference>
<dbReference type="GO" id="GO:0004412">
    <property type="term" value="F:homoserine dehydrogenase activity"/>
    <property type="evidence" value="ECO:0007669"/>
    <property type="project" value="InterPro"/>
</dbReference>
<dbReference type="InterPro" id="IPR011147">
    <property type="entry name" value="Bifunc_Aspkin/hSer_DH"/>
</dbReference>
<keyword evidence="4" id="KW-0067">ATP-binding</keyword>
<dbReference type="PROSITE" id="PS51671">
    <property type="entry name" value="ACT"/>
    <property type="match status" value="1"/>
</dbReference>
<dbReference type="CDD" id="cd04922">
    <property type="entry name" value="ACT_AKi-HSDH-ThrA_2"/>
    <property type="match status" value="1"/>
</dbReference>
<dbReference type="AlphaFoldDB" id="A0A834HVT9"/>
<keyword evidence="3" id="KW-0418">Kinase</keyword>
<dbReference type="InterPro" id="IPR002912">
    <property type="entry name" value="ACT_dom"/>
</dbReference>
<protein>
    <recommendedName>
        <fullName evidence="1">aspartate kinase</fullName>
        <ecNumber evidence="1">2.7.2.4</ecNumber>
    </recommendedName>
</protein>
<dbReference type="CDD" id="cd06222">
    <property type="entry name" value="RNase_H_like"/>
    <property type="match status" value="1"/>
</dbReference>
<dbReference type="EC" id="2.7.2.4" evidence="1"/>
<dbReference type="Gene3D" id="3.30.2130.10">
    <property type="entry name" value="VC0802-like"/>
    <property type="match status" value="1"/>
</dbReference>
<dbReference type="OrthoDB" id="1695980at2759"/>
<evidence type="ECO:0000256" key="2">
    <source>
        <dbReference type="ARBA" id="ARBA00022741"/>
    </source>
</evidence>
<dbReference type="EMBL" id="WJXA01000001">
    <property type="protein sequence ID" value="KAF7154826.1"/>
    <property type="molecule type" value="Genomic_DNA"/>
</dbReference>
<dbReference type="InterPro" id="IPR045865">
    <property type="entry name" value="ACT-like_dom_sf"/>
</dbReference>
<dbReference type="Pfam" id="PF22468">
    <property type="entry name" value="ACT_9"/>
    <property type="match status" value="1"/>
</dbReference>
<evidence type="ECO:0000259" key="7">
    <source>
        <dbReference type="PROSITE" id="PS51671"/>
    </source>
</evidence>
<organism evidence="8 9">
    <name type="scientific">Rhododendron simsii</name>
    <name type="common">Sims's rhododendron</name>
    <dbReference type="NCBI Taxonomy" id="118357"/>
    <lineage>
        <taxon>Eukaryota</taxon>
        <taxon>Viridiplantae</taxon>
        <taxon>Streptophyta</taxon>
        <taxon>Embryophyta</taxon>
        <taxon>Tracheophyta</taxon>
        <taxon>Spermatophyta</taxon>
        <taxon>Magnoliopsida</taxon>
        <taxon>eudicotyledons</taxon>
        <taxon>Gunneridae</taxon>
        <taxon>Pentapetalae</taxon>
        <taxon>asterids</taxon>
        <taxon>Ericales</taxon>
        <taxon>Ericaceae</taxon>
        <taxon>Ericoideae</taxon>
        <taxon>Rhodoreae</taxon>
        <taxon>Rhododendron</taxon>
    </lineage>
</organism>
<evidence type="ECO:0000313" key="8">
    <source>
        <dbReference type="EMBL" id="KAF7154826.1"/>
    </source>
</evidence>
<dbReference type="InterPro" id="IPR044730">
    <property type="entry name" value="RNase_H-like_dom_plant"/>
</dbReference>
<dbReference type="PANTHER" id="PTHR43070">
    <property type="match status" value="1"/>
</dbReference>
<dbReference type="GO" id="GO:0004072">
    <property type="term" value="F:aspartate kinase activity"/>
    <property type="evidence" value="ECO:0007669"/>
    <property type="project" value="UniProtKB-EC"/>
</dbReference>